<dbReference type="PANTHER" id="PTHR30629:SF6">
    <property type="entry name" value="PROPHAGE INTEGRASE INTA-RELATED"/>
    <property type="match status" value="1"/>
</dbReference>
<proteinExistence type="inferred from homology"/>
<dbReference type="AlphaFoldDB" id="A0A9X0Y9R9"/>
<reference evidence="6 7" key="2">
    <citation type="journal article" date="2023" name="Plant Pathol.">
        <title>Dismantling and reorganizing Pseudomonas marginalis sensu#lato.</title>
        <authorList>
            <person name="Sawada H."/>
            <person name="Fujikawa T."/>
            <person name="Satou M."/>
        </authorList>
    </citation>
    <scope>NUCLEOTIDE SEQUENCE [LARGE SCALE GENOMIC DNA]</scope>
    <source>
        <strain evidence="6 7">MAFF 301381</strain>
    </source>
</reference>
<evidence type="ECO:0000256" key="2">
    <source>
        <dbReference type="ARBA" id="ARBA00022908"/>
    </source>
</evidence>
<gene>
    <name evidence="6" type="ORF">JWR99_03360</name>
</gene>
<dbReference type="RefSeq" id="WP_205489165.1">
    <property type="nucleotide sequence ID" value="NZ_JAFHKI010000006.1"/>
</dbReference>
<dbReference type="InterPro" id="IPR002104">
    <property type="entry name" value="Integrase_catalytic"/>
</dbReference>
<dbReference type="PANTHER" id="PTHR30629">
    <property type="entry name" value="PROPHAGE INTEGRASE"/>
    <property type="match status" value="1"/>
</dbReference>
<dbReference type="GO" id="GO:0015074">
    <property type="term" value="P:DNA integration"/>
    <property type="evidence" value="ECO:0007669"/>
    <property type="project" value="UniProtKB-KW"/>
</dbReference>
<evidence type="ECO:0000313" key="7">
    <source>
        <dbReference type="Proteomes" id="UP001154860"/>
    </source>
</evidence>
<evidence type="ECO:0000256" key="3">
    <source>
        <dbReference type="ARBA" id="ARBA00023125"/>
    </source>
</evidence>
<dbReference type="CDD" id="cd00801">
    <property type="entry name" value="INT_P4_C"/>
    <property type="match status" value="1"/>
</dbReference>
<dbReference type="InterPro" id="IPR013762">
    <property type="entry name" value="Integrase-like_cat_sf"/>
</dbReference>
<dbReference type="InterPro" id="IPR025166">
    <property type="entry name" value="Integrase_DNA_bind_dom"/>
</dbReference>
<name>A0A9X0Y9R9_9PSED</name>
<dbReference type="Gene3D" id="3.30.160.390">
    <property type="entry name" value="Integrase, DNA-binding domain"/>
    <property type="match status" value="1"/>
</dbReference>
<dbReference type="Pfam" id="PF00589">
    <property type="entry name" value="Phage_integrase"/>
    <property type="match status" value="1"/>
</dbReference>
<keyword evidence="3" id="KW-0238">DNA-binding</keyword>
<dbReference type="InterPro" id="IPR053876">
    <property type="entry name" value="Phage_int_M"/>
</dbReference>
<dbReference type="InterPro" id="IPR038488">
    <property type="entry name" value="Integrase_DNA-bd_sf"/>
</dbReference>
<feature type="domain" description="Tyr recombinase" evidence="5">
    <location>
        <begin position="209"/>
        <end position="386"/>
    </location>
</feature>
<dbReference type="EMBL" id="JAFHKJ010000012">
    <property type="protein sequence ID" value="MBN2975071.1"/>
    <property type="molecule type" value="Genomic_DNA"/>
</dbReference>
<comment type="caution">
    <text evidence="6">The sequence shown here is derived from an EMBL/GenBank/DDBJ whole genome shotgun (WGS) entry which is preliminary data.</text>
</comment>
<evidence type="ECO:0000313" key="6">
    <source>
        <dbReference type="EMBL" id="MBN2975071.1"/>
    </source>
</evidence>
<accession>A0A9X0Y9R9</accession>
<reference evidence="6 7" key="1">
    <citation type="journal article" date="2021" name="Int. J. Syst. Evol. Microbiol.">
        <title>Pseudomonas lactucae sp. nov., a pathogen causing bacterial rot of lettuce in Japan.</title>
        <authorList>
            <person name="Sawada H."/>
            <person name="Fujikawa T."/>
            <person name="Satou M."/>
        </authorList>
    </citation>
    <scope>NUCLEOTIDE SEQUENCE [LARGE SCALE GENOMIC DNA]</scope>
    <source>
        <strain evidence="6 7">MAFF 301381</strain>
    </source>
</reference>
<dbReference type="GO" id="GO:0003677">
    <property type="term" value="F:DNA binding"/>
    <property type="evidence" value="ECO:0007669"/>
    <property type="project" value="UniProtKB-KW"/>
</dbReference>
<dbReference type="Proteomes" id="UP001154860">
    <property type="component" value="Unassembled WGS sequence"/>
</dbReference>
<dbReference type="Pfam" id="PF22022">
    <property type="entry name" value="Phage_int_M"/>
    <property type="match status" value="1"/>
</dbReference>
<dbReference type="InterPro" id="IPR011010">
    <property type="entry name" value="DNA_brk_join_enz"/>
</dbReference>
<evidence type="ECO:0000259" key="5">
    <source>
        <dbReference type="PROSITE" id="PS51898"/>
    </source>
</evidence>
<keyword evidence="4" id="KW-0233">DNA recombination</keyword>
<dbReference type="InterPro" id="IPR010998">
    <property type="entry name" value="Integrase_recombinase_N"/>
</dbReference>
<dbReference type="Gene3D" id="1.10.150.130">
    <property type="match status" value="1"/>
</dbReference>
<dbReference type="Pfam" id="PF13356">
    <property type="entry name" value="Arm-DNA-bind_3"/>
    <property type="match status" value="1"/>
</dbReference>
<dbReference type="PROSITE" id="PS51898">
    <property type="entry name" value="TYR_RECOMBINASE"/>
    <property type="match status" value="1"/>
</dbReference>
<dbReference type="NCBIfam" id="NF007246">
    <property type="entry name" value="PRK09692.1"/>
    <property type="match status" value="1"/>
</dbReference>
<dbReference type="InterPro" id="IPR050808">
    <property type="entry name" value="Phage_Integrase"/>
</dbReference>
<evidence type="ECO:0000256" key="4">
    <source>
        <dbReference type="ARBA" id="ARBA00023172"/>
    </source>
</evidence>
<dbReference type="SUPFAM" id="SSF56349">
    <property type="entry name" value="DNA breaking-rejoining enzymes"/>
    <property type="match status" value="1"/>
</dbReference>
<protein>
    <submittedName>
        <fullName evidence="6">Tyrosine-type recombinase/integrase</fullName>
    </submittedName>
</protein>
<dbReference type="GO" id="GO:0006310">
    <property type="term" value="P:DNA recombination"/>
    <property type="evidence" value="ECO:0007669"/>
    <property type="project" value="UniProtKB-KW"/>
</dbReference>
<sequence>MCAQTTRLSDRQLKAVKPKDKDYVLTDGDGLQLRVRVNRSMQWNFNYRHPVTKNRINMALGSYPEVSLAQARKKTVEARELLAQGIDPKAQRNELQEAKRAETEHTFENVATAWFELKKDSVTPAYAEDIWRSLTLHVFPSMKSTPLSEVNAPMVIKLLRPIEAKGSLETVKRLSQRLNEIMTYGVNSGMIFANPLSGIRAVFKKPQKENMPALPPEELPDLMVAIANASIKRITRCLIEWQLHTMTRPAEAAGTTWAEIDFEKRIWTIPKERMKKRRAHPIPLSDPALTLLETLQPYSGHREHVFPADRNPRTHANSQTANMALKRMGFQDRLVSHGMRSMASTILNEHGWDPELIEVALAHVDKDEVRSAYNRAHYIERRRPMMVWWSEYIQKAATGNLSVTAIHENKNGKIIPFR</sequence>
<keyword evidence="7" id="KW-1185">Reference proteome</keyword>
<keyword evidence="2" id="KW-0229">DNA integration</keyword>
<organism evidence="6 7">
    <name type="scientific">Pseudomonas lactucae</name>
    <dbReference type="NCBI Taxonomy" id="2813360"/>
    <lineage>
        <taxon>Bacteria</taxon>
        <taxon>Pseudomonadati</taxon>
        <taxon>Pseudomonadota</taxon>
        <taxon>Gammaproteobacteria</taxon>
        <taxon>Pseudomonadales</taxon>
        <taxon>Pseudomonadaceae</taxon>
        <taxon>Pseudomonas</taxon>
    </lineage>
</organism>
<dbReference type="Gene3D" id="1.10.443.10">
    <property type="entry name" value="Intergrase catalytic core"/>
    <property type="match status" value="1"/>
</dbReference>
<comment type="similarity">
    <text evidence="1">Belongs to the 'phage' integrase family.</text>
</comment>
<evidence type="ECO:0000256" key="1">
    <source>
        <dbReference type="ARBA" id="ARBA00008857"/>
    </source>
</evidence>